<dbReference type="InterPro" id="IPR046496">
    <property type="entry name" value="DUF6589"/>
</dbReference>
<evidence type="ECO:0000259" key="1">
    <source>
        <dbReference type="Pfam" id="PF20231"/>
    </source>
</evidence>
<feature type="non-terminal residue" evidence="2">
    <location>
        <position position="217"/>
    </location>
</feature>
<evidence type="ECO:0000313" key="2">
    <source>
        <dbReference type="EMBL" id="KDQ25341.1"/>
    </source>
</evidence>
<dbReference type="InParanoid" id="A0A067NP06"/>
<dbReference type="VEuPathDB" id="FungiDB:PLEOSDRAFT_1021103"/>
<reference evidence="3" key="1">
    <citation type="journal article" date="2014" name="Proc. Natl. Acad. Sci. U.S.A.">
        <title>Extensive sampling of basidiomycete genomes demonstrates inadequacy of the white-rot/brown-rot paradigm for wood decay fungi.</title>
        <authorList>
            <person name="Riley R."/>
            <person name="Salamov A.A."/>
            <person name="Brown D.W."/>
            <person name="Nagy L.G."/>
            <person name="Floudas D."/>
            <person name="Held B.W."/>
            <person name="Levasseur A."/>
            <person name="Lombard V."/>
            <person name="Morin E."/>
            <person name="Otillar R."/>
            <person name="Lindquist E.A."/>
            <person name="Sun H."/>
            <person name="LaButti K.M."/>
            <person name="Schmutz J."/>
            <person name="Jabbour D."/>
            <person name="Luo H."/>
            <person name="Baker S.E."/>
            <person name="Pisabarro A.G."/>
            <person name="Walton J.D."/>
            <person name="Blanchette R.A."/>
            <person name="Henrissat B."/>
            <person name="Martin F."/>
            <person name="Cullen D."/>
            <person name="Hibbett D.S."/>
            <person name="Grigoriev I.V."/>
        </authorList>
    </citation>
    <scope>NUCLEOTIDE SEQUENCE [LARGE SCALE GENOMIC DNA]</scope>
    <source>
        <strain evidence="3">PC15</strain>
    </source>
</reference>
<dbReference type="Pfam" id="PF20231">
    <property type="entry name" value="DUF6589"/>
    <property type="match status" value="1"/>
</dbReference>
<accession>A0A067NP06</accession>
<dbReference type="AlphaFoldDB" id="A0A067NP06"/>
<dbReference type="STRING" id="1137138.A0A067NP06"/>
<feature type="domain" description="DUF6589" evidence="1">
    <location>
        <begin position="2"/>
        <end position="216"/>
    </location>
</feature>
<organism evidence="2 3">
    <name type="scientific">Pleurotus ostreatus (strain PC15)</name>
    <name type="common">Oyster mushroom</name>
    <dbReference type="NCBI Taxonomy" id="1137138"/>
    <lineage>
        <taxon>Eukaryota</taxon>
        <taxon>Fungi</taxon>
        <taxon>Dikarya</taxon>
        <taxon>Basidiomycota</taxon>
        <taxon>Agaricomycotina</taxon>
        <taxon>Agaricomycetes</taxon>
        <taxon>Agaricomycetidae</taxon>
        <taxon>Agaricales</taxon>
        <taxon>Pleurotineae</taxon>
        <taxon>Pleurotaceae</taxon>
        <taxon>Pleurotus</taxon>
    </lineage>
</organism>
<feature type="non-terminal residue" evidence="2">
    <location>
        <position position="1"/>
    </location>
</feature>
<evidence type="ECO:0000313" key="3">
    <source>
        <dbReference type="Proteomes" id="UP000027073"/>
    </source>
</evidence>
<name>A0A067NP06_PLEO1</name>
<gene>
    <name evidence="2" type="ORF">PLEOSDRAFT_1021103</name>
</gene>
<dbReference type="Proteomes" id="UP000027073">
    <property type="component" value="Unassembled WGS sequence"/>
</dbReference>
<sequence length="217" mass="25031">LHEGLAYIAEAHIRVNWLAVAGVESLADLRSKSPEELKMLAAQILHHHASTEALEKMQRKPDHQRDEVLEQAIMFNHDVLQYLVLDRAIKGGDIGVMEDMLLHLFIRFLGNNNSNYSQEILKCLQGLHKEWLSEIKDFICQHCWLVNSTGRENWFTPIDMAQEHNIKDIKVIMYRSEGPSVDWEYLKKLNPAIPTIRILSNHVEEQFGTQARSTSHS</sequence>
<proteinExistence type="predicted"/>
<protein>
    <recommendedName>
        <fullName evidence="1">DUF6589 domain-containing protein</fullName>
    </recommendedName>
</protein>
<dbReference type="HOGENOM" id="CLU_050542_0_0_1"/>
<dbReference type="EMBL" id="KL198010">
    <property type="protein sequence ID" value="KDQ25341.1"/>
    <property type="molecule type" value="Genomic_DNA"/>
</dbReference>
<dbReference type="OrthoDB" id="3203379at2759"/>